<dbReference type="Pfam" id="PF11753">
    <property type="entry name" value="DUF3310"/>
    <property type="match status" value="1"/>
</dbReference>
<protein>
    <submittedName>
        <fullName evidence="1">Putative early protein</fullName>
    </submittedName>
</protein>
<dbReference type="EMBL" id="MT774389">
    <property type="protein sequence ID" value="QOR59382.1"/>
    <property type="molecule type" value="Genomic_DNA"/>
</dbReference>
<accession>A0A7M1RZP8</accession>
<organism evidence="1 2">
    <name type="scientific">uncultured phage cr116_1</name>
    <dbReference type="NCBI Taxonomy" id="2772073"/>
    <lineage>
        <taxon>Viruses</taxon>
        <taxon>Duplodnaviria</taxon>
        <taxon>Heunggongvirae</taxon>
        <taxon>Uroviricota</taxon>
        <taxon>Caudoviricetes</taxon>
        <taxon>Crassvirales</taxon>
        <taxon>Steigviridae</taxon>
        <taxon>Asinivirinae</taxon>
        <taxon>Pamirivirus</taxon>
        <taxon>Pamirivirus faecium</taxon>
    </lineage>
</organism>
<evidence type="ECO:0000313" key="1">
    <source>
        <dbReference type="EMBL" id="QOR59382.1"/>
    </source>
</evidence>
<evidence type="ECO:0000313" key="2">
    <source>
        <dbReference type="Proteomes" id="UP000593686"/>
    </source>
</evidence>
<sequence length="151" mass="18015">MIKKGEKYICTDDVYMEGEDYRPVYRKGKVYQSDVDDSLVDECNDTHYWLDRELFEKYFKKYTLPIKNSSDDRVNHPSHYTWLKDLCGIEVIDITRHMNFNLGNVIKYVLRSGHKSEEGMSDKQKRIEDLKKAVFYLNDEINRLENDKEGV</sequence>
<dbReference type="Proteomes" id="UP000593686">
    <property type="component" value="Genome"/>
</dbReference>
<proteinExistence type="predicted"/>
<dbReference type="InterPro" id="IPR021739">
    <property type="entry name" value="SaV-like"/>
</dbReference>
<name>A0A7M1RZP8_9CAUD</name>
<dbReference type="KEGG" id="vg:65129944"/>
<keyword evidence="2" id="KW-1185">Reference proteome</keyword>
<dbReference type="RefSeq" id="YP_010111540.1">
    <property type="nucleotide sequence ID" value="NC_055882.1"/>
</dbReference>
<dbReference type="GeneID" id="65129944"/>
<reference evidence="1 2" key="1">
    <citation type="submission" date="2020-07" db="EMBL/GenBank/DDBJ databases">
        <title>Taxonomic proposal: Crassvirales, a new order of highly abundant and diverse bacterial viruses.</title>
        <authorList>
            <person name="Shkoporov A.N."/>
            <person name="Stockdale S.R."/>
            <person name="Guerin E."/>
            <person name="Ross R.P."/>
            <person name="Hill C."/>
        </authorList>
    </citation>
    <scope>NUCLEOTIDE SEQUENCE [LARGE SCALE GENOMIC DNA]</scope>
</reference>